<protein>
    <recommendedName>
        <fullName evidence="1">STAS domain-containing protein</fullName>
    </recommendedName>
</protein>
<reference evidence="3" key="2">
    <citation type="submission" date="2019-02" db="EMBL/GenBank/DDBJ databases">
        <title>Granulicella sibirica sp. nov., a psychrotolerant acidobacterium isolated from an organic soil layer in forested tundra, West Siberia.</title>
        <authorList>
            <person name="Oshkin I.Y."/>
            <person name="Kulichevskaya I.S."/>
            <person name="Rijpstra W.I.C."/>
            <person name="Sinninghe Damste J.S."/>
            <person name="Rakitin A.L."/>
            <person name="Ravin N.V."/>
            <person name="Dedysh S.N."/>
        </authorList>
    </citation>
    <scope>NUCLEOTIDE SEQUENCE [LARGE SCALE GENOMIC DNA]</scope>
    <source>
        <strain evidence="3">AF10</strain>
    </source>
</reference>
<reference evidence="2 3" key="1">
    <citation type="submission" date="2018-11" db="EMBL/GenBank/DDBJ databases">
        <authorList>
            <person name="Mardanov A.V."/>
            <person name="Ravin N.V."/>
            <person name="Dedysh S.N."/>
        </authorList>
    </citation>
    <scope>NUCLEOTIDE SEQUENCE [LARGE SCALE GENOMIC DNA]</scope>
    <source>
        <strain evidence="2 3">AF10</strain>
    </source>
</reference>
<organism evidence="2 3">
    <name type="scientific">Granulicella sibirica</name>
    <dbReference type="NCBI Taxonomy" id="2479048"/>
    <lineage>
        <taxon>Bacteria</taxon>
        <taxon>Pseudomonadati</taxon>
        <taxon>Acidobacteriota</taxon>
        <taxon>Terriglobia</taxon>
        <taxon>Terriglobales</taxon>
        <taxon>Acidobacteriaceae</taxon>
        <taxon>Granulicella</taxon>
    </lineage>
</organism>
<dbReference type="AlphaFoldDB" id="A0A4Q0T5V4"/>
<dbReference type="PROSITE" id="PS50801">
    <property type="entry name" value="STAS"/>
    <property type="match status" value="1"/>
</dbReference>
<evidence type="ECO:0000313" key="3">
    <source>
        <dbReference type="Proteomes" id="UP000289437"/>
    </source>
</evidence>
<dbReference type="OrthoDB" id="129620at2"/>
<dbReference type="Gene3D" id="3.30.750.24">
    <property type="entry name" value="STAS domain"/>
    <property type="match status" value="1"/>
</dbReference>
<keyword evidence="3" id="KW-1185">Reference proteome</keyword>
<dbReference type="RefSeq" id="WP_128912727.1">
    <property type="nucleotide sequence ID" value="NZ_RDSM01000001.1"/>
</dbReference>
<feature type="domain" description="STAS" evidence="1">
    <location>
        <begin position="11"/>
        <end position="59"/>
    </location>
</feature>
<dbReference type="Proteomes" id="UP000289437">
    <property type="component" value="Unassembled WGS sequence"/>
</dbReference>
<gene>
    <name evidence="2" type="ORF">GRAN_2107</name>
</gene>
<sequence length="59" mass="6417">MTYELSDGVAPGTQIIKVVGPAVLANLFPLQDELRKIHPRLAIFDLSECEYMDSAGLGI</sequence>
<proteinExistence type="predicted"/>
<evidence type="ECO:0000259" key="1">
    <source>
        <dbReference type="PROSITE" id="PS50801"/>
    </source>
</evidence>
<accession>A0A4Q0T5V4</accession>
<dbReference type="EMBL" id="RDSM01000001">
    <property type="protein sequence ID" value="RXH58797.1"/>
    <property type="molecule type" value="Genomic_DNA"/>
</dbReference>
<comment type="caution">
    <text evidence="2">The sequence shown here is derived from an EMBL/GenBank/DDBJ whole genome shotgun (WGS) entry which is preliminary data.</text>
</comment>
<dbReference type="InterPro" id="IPR036513">
    <property type="entry name" value="STAS_dom_sf"/>
</dbReference>
<name>A0A4Q0T5V4_9BACT</name>
<dbReference type="SUPFAM" id="SSF52091">
    <property type="entry name" value="SpoIIaa-like"/>
    <property type="match status" value="1"/>
</dbReference>
<evidence type="ECO:0000313" key="2">
    <source>
        <dbReference type="EMBL" id="RXH58797.1"/>
    </source>
</evidence>
<dbReference type="InterPro" id="IPR002645">
    <property type="entry name" value="STAS_dom"/>
</dbReference>